<protein>
    <recommendedName>
        <fullName evidence="5">Fucosyltransferase</fullName>
        <ecNumber evidence="5">2.4.1.-</ecNumber>
    </recommendedName>
</protein>
<evidence type="ECO:0000256" key="4">
    <source>
        <dbReference type="ARBA" id="ARBA00022679"/>
    </source>
</evidence>
<dbReference type="InterPro" id="IPR001503">
    <property type="entry name" value="Glyco_trans_10"/>
</dbReference>
<reference evidence="7 8" key="1">
    <citation type="journal article" date="2008" name="Nature">
        <title>The Trichoplax genome and the nature of placozoans.</title>
        <authorList>
            <person name="Srivastava M."/>
            <person name="Begovic E."/>
            <person name="Chapman J."/>
            <person name="Putnam N.H."/>
            <person name="Hellsten U."/>
            <person name="Kawashima T."/>
            <person name="Kuo A."/>
            <person name="Mitros T."/>
            <person name="Salamov A."/>
            <person name="Carpenter M.L."/>
            <person name="Signorovitch A.Y."/>
            <person name="Moreno M.A."/>
            <person name="Kamm K."/>
            <person name="Grimwood J."/>
            <person name="Schmutz J."/>
            <person name="Shapiro H."/>
            <person name="Grigoriev I.V."/>
            <person name="Buss L.W."/>
            <person name="Schierwater B."/>
            <person name="Dellaporta S.L."/>
            <person name="Rokhsar D.S."/>
        </authorList>
    </citation>
    <scope>NUCLEOTIDE SEQUENCE [LARGE SCALE GENOMIC DNA]</scope>
    <source>
        <strain evidence="7 8">Grell-BS-1999</strain>
    </source>
</reference>
<dbReference type="Pfam" id="PF00852">
    <property type="entry name" value="Glyco_transf_10"/>
    <property type="match status" value="1"/>
</dbReference>
<dbReference type="SUPFAM" id="SSF53756">
    <property type="entry name" value="UDP-Glycosyltransferase/glycogen phosphorylase"/>
    <property type="match status" value="1"/>
</dbReference>
<dbReference type="eggNOG" id="KOG2619">
    <property type="taxonomic scope" value="Eukaryota"/>
</dbReference>
<evidence type="ECO:0000313" key="8">
    <source>
        <dbReference type="Proteomes" id="UP000009022"/>
    </source>
</evidence>
<comment type="similarity">
    <text evidence="2 5">Belongs to the glycosyltransferase 10 family.</text>
</comment>
<evidence type="ECO:0000256" key="2">
    <source>
        <dbReference type="ARBA" id="ARBA00008919"/>
    </source>
</evidence>
<proteinExistence type="inferred from homology"/>
<dbReference type="PANTHER" id="PTHR11929:SF145">
    <property type="entry name" value="ALPHA-(1,3)-FUCOSYLTRANSFERASE FUT-1"/>
    <property type="match status" value="1"/>
</dbReference>
<evidence type="ECO:0000256" key="3">
    <source>
        <dbReference type="ARBA" id="ARBA00022676"/>
    </source>
</evidence>
<dbReference type="HOGENOM" id="CLU_032075_5_0_1"/>
<evidence type="ECO:0000313" key="7">
    <source>
        <dbReference type="EMBL" id="EDV24236.1"/>
    </source>
</evidence>
<feature type="non-terminal residue" evidence="7">
    <location>
        <position position="205"/>
    </location>
</feature>
<dbReference type="GO" id="GO:0046920">
    <property type="term" value="F:alpha-(1-&gt;3)-fucosyltransferase activity"/>
    <property type="evidence" value="ECO:0000318"/>
    <property type="project" value="GO_Central"/>
</dbReference>
<dbReference type="FunFam" id="3.40.50.11660:FF:000006">
    <property type="entry name" value="Alpha-(1,3)-fucosyltransferase C"/>
    <property type="match status" value="1"/>
</dbReference>
<keyword evidence="5" id="KW-0333">Golgi apparatus</keyword>
<dbReference type="GeneID" id="6754975"/>
<dbReference type="CTD" id="6754975"/>
<name>B3RZN7_TRIAD</name>
<dbReference type="EC" id="2.4.1.-" evidence="5"/>
<evidence type="ECO:0000259" key="6">
    <source>
        <dbReference type="Pfam" id="PF00852"/>
    </source>
</evidence>
<sequence>PPRQIWVYHNLENPVLTRKLSGSPIKSIHNGIFNVVNSYAKDGMAYAPYAEIVQGNFSQNYDPKKDYSEGKTKLIAWASSQCYPGRTQFVQKLAQQIDIDSYGKCGKFNCGRNKDCWDKISHEHKFYLSFENFICKDYVTEKFYHNGLKLGTVPIVIGGANYSSPATSPPGSYINALDFKSMPDLVAYIKKVAKNKTLYNSFFKW</sequence>
<comment type="subcellular location">
    <subcellularLocation>
        <location evidence="5">Golgi apparatus</location>
        <location evidence="5">Golgi stack membrane</location>
        <topology evidence="5">Single-pass type II membrane protein</topology>
    </subcellularLocation>
</comment>
<evidence type="ECO:0000256" key="5">
    <source>
        <dbReference type="RuleBase" id="RU003832"/>
    </source>
</evidence>
<dbReference type="Proteomes" id="UP000009022">
    <property type="component" value="Unassembled WGS sequence"/>
</dbReference>
<keyword evidence="5" id="KW-0472">Membrane</keyword>
<dbReference type="EMBL" id="DS985246">
    <property type="protein sequence ID" value="EDV24236.1"/>
    <property type="molecule type" value="Genomic_DNA"/>
</dbReference>
<feature type="domain" description="Fucosyltransferase C-terminal" evidence="6">
    <location>
        <begin position="70"/>
        <end position="205"/>
    </location>
</feature>
<dbReference type="AlphaFoldDB" id="B3RZN7"/>
<keyword evidence="4 5" id="KW-0808">Transferase</keyword>
<dbReference type="InterPro" id="IPR038577">
    <property type="entry name" value="GT10-like_C_sf"/>
</dbReference>
<dbReference type="OMA" id="FENFICK"/>
<organism evidence="7 8">
    <name type="scientific">Trichoplax adhaerens</name>
    <name type="common">Trichoplax reptans</name>
    <dbReference type="NCBI Taxonomy" id="10228"/>
    <lineage>
        <taxon>Eukaryota</taxon>
        <taxon>Metazoa</taxon>
        <taxon>Placozoa</taxon>
        <taxon>Uniplacotomia</taxon>
        <taxon>Trichoplacea</taxon>
        <taxon>Trichoplacidae</taxon>
        <taxon>Trichoplax</taxon>
    </lineage>
</organism>
<keyword evidence="3 5" id="KW-0328">Glycosyltransferase</keyword>
<dbReference type="GO" id="GO:0032580">
    <property type="term" value="C:Golgi cisterna membrane"/>
    <property type="evidence" value="ECO:0007669"/>
    <property type="project" value="UniProtKB-SubCell"/>
</dbReference>
<dbReference type="Gene3D" id="3.40.50.11660">
    <property type="entry name" value="Glycosyl transferase family 10, C-terminal domain"/>
    <property type="match status" value="1"/>
</dbReference>
<dbReference type="InterPro" id="IPR055270">
    <property type="entry name" value="Glyco_tran_10_C"/>
</dbReference>
<dbReference type="PhylomeDB" id="B3RZN7"/>
<comment type="pathway">
    <text evidence="1">Protein modification; protein glycosylation.</text>
</comment>
<accession>B3RZN7</accession>
<keyword evidence="8" id="KW-1185">Reference proteome</keyword>
<evidence type="ECO:0000256" key="1">
    <source>
        <dbReference type="ARBA" id="ARBA00004922"/>
    </source>
</evidence>
<dbReference type="KEGG" id="tad:TRIADDRAFT_5608"/>
<dbReference type="RefSeq" id="XP_002113762.1">
    <property type="nucleotide sequence ID" value="XM_002113726.1"/>
</dbReference>
<dbReference type="PANTHER" id="PTHR11929">
    <property type="entry name" value="ALPHA- 1,3 -FUCOSYLTRANSFERASE"/>
    <property type="match status" value="1"/>
</dbReference>
<feature type="non-terminal residue" evidence="7">
    <location>
        <position position="1"/>
    </location>
</feature>
<keyword evidence="5" id="KW-0812">Transmembrane</keyword>
<gene>
    <name evidence="7" type="ORF">TRIADDRAFT_5608</name>
</gene>
<dbReference type="InParanoid" id="B3RZN7"/>
<dbReference type="OrthoDB" id="427096at2759"/>
<dbReference type="UniPathway" id="UPA00378"/>